<keyword evidence="1" id="KW-0949">S-adenosyl-L-methionine</keyword>
<gene>
    <name evidence="6" type="primary">hemZ</name>
    <name evidence="6" type="ORF">FRC54_04595</name>
</gene>
<dbReference type="GO" id="GO:0046872">
    <property type="term" value="F:metal ion binding"/>
    <property type="evidence" value="ECO:0007669"/>
    <property type="project" value="UniProtKB-KW"/>
</dbReference>
<evidence type="ECO:0000256" key="1">
    <source>
        <dbReference type="ARBA" id="ARBA00022691"/>
    </source>
</evidence>
<protein>
    <submittedName>
        <fullName evidence="6">Coproporphyrinogen dehydrogenase HemZ</fullName>
        <ecNumber evidence="6">1.3.98.3</ecNumber>
    </submittedName>
</protein>
<dbReference type="SFLD" id="SFLDS00029">
    <property type="entry name" value="Radical_SAM"/>
    <property type="match status" value="1"/>
</dbReference>
<dbReference type="SFLD" id="SFLDG01065">
    <property type="entry name" value="anaerobic_coproporphyrinogen-I"/>
    <property type="match status" value="1"/>
</dbReference>
<dbReference type="Pfam" id="PF04055">
    <property type="entry name" value="Radical_SAM"/>
    <property type="match status" value="1"/>
</dbReference>
<keyword evidence="4" id="KW-0411">Iron-sulfur</keyword>
<keyword evidence="3" id="KW-0408">Iron</keyword>
<dbReference type="GO" id="GO:0051989">
    <property type="term" value="F:coproporphyrinogen dehydrogenase activity"/>
    <property type="evidence" value="ECO:0007669"/>
    <property type="project" value="UniProtKB-EC"/>
</dbReference>
<dbReference type="PANTHER" id="PTHR13932">
    <property type="entry name" value="COPROPORPHYRINIGEN III OXIDASE"/>
    <property type="match status" value="1"/>
</dbReference>
<evidence type="ECO:0000256" key="4">
    <source>
        <dbReference type="ARBA" id="ARBA00023014"/>
    </source>
</evidence>
<feature type="domain" description="Radical SAM core" evidence="5">
    <location>
        <begin position="176"/>
        <end position="413"/>
    </location>
</feature>
<organism evidence="6 7">
    <name type="scientific">Candidatus Weimeria bifida</name>
    <dbReference type="NCBI Taxonomy" id="2599074"/>
    <lineage>
        <taxon>Bacteria</taxon>
        <taxon>Bacillati</taxon>
        <taxon>Bacillota</taxon>
        <taxon>Clostridia</taxon>
        <taxon>Lachnospirales</taxon>
        <taxon>Lachnospiraceae</taxon>
        <taxon>Candidatus Weimeria</taxon>
    </lineage>
</organism>
<proteinExistence type="predicted"/>
<dbReference type="GO" id="GO:0051539">
    <property type="term" value="F:4 iron, 4 sulfur cluster binding"/>
    <property type="evidence" value="ECO:0007669"/>
    <property type="project" value="TreeGrafter"/>
</dbReference>
<dbReference type="InterPro" id="IPR013785">
    <property type="entry name" value="Aldolase_TIM"/>
</dbReference>
<dbReference type="SMART" id="SM00729">
    <property type="entry name" value="Elp3"/>
    <property type="match status" value="1"/>
</dbReference>
<dbReference type="EMBL" id="VOGC01000004">
    <property type="protein sequence ID" value="MQN01211.1"/>
    <property type="molecule type" value="Genomic_DNA"/>
</dbReference>
<comment type="caution">
    <text evidence="6">The sequence shown here is derived from an EMBL/GenBank/DDBJ whole genome shotgun (WGS) entry which is preliminary data.</text>
</comment>
<dbReference type="InterPro" id="IPR007197">
    <property type="entry name" value="rSAM"/>
</dbReference>
<dbReference type="AlphaFoldDB" id="A0A6N7IY32"/>
<evidence type="ECO:0000313" key="7">
    <source>
        <dbReference type="Proteomes" id="UP000460257"/>
    </source>
</evidence>
<dbReference type="InterPro" id="IPR023995">
    <property type="entry name" value="HemZ"/>
</dbReference>
<name>A0A6N7IY32_9FIRM</name>
<sequence>MIELRENKRFFDNETGPLYRSFFPKSRLLVFCEGKLLGRESTEEKQERASVKPSAVLTLDFSDETASMEIEISGERQQASCPAEKNAVKRTLYSIVSSATGRALPWGSTTGIRPTKEALVMTLEGKDPDEIRGFYRKKYFTSEEKISESIEIAQAEKQILSRFPKTDSFEGHQDYNLETNGYSIYIGILFCPSICLYCSFSSHQIDAYHSLVPGYIASLKKEIDFVSECFKNRRLDCIYFGGGTPTTLTESELDDLFSYIEKKLDLSHLAEYTVEAGRPDSITPEKLRVMKAHGVTRISVNPQTMNQKTLDLIGRKHTVEDIIKAYELAREADFSCVNMDMILGLPGENAEDIRHTLTELSKLSPDNLTVHSLAVKTAARLRLEWDKYEDLDFTNSVGIMDEALETGRSMGMHPYYLYRQKNMAGSLENVGMAKPGKDGIYNVMIMEEREDIVALGAGASSKKVRSDGAGGVIISRCENVKDIKNYIERIDEMIDRKKQLFSDICL</sequence>
<accession>A0A6N7IY32</accession>
<dbReference type="Gene3D" id="3.20.20.70">
    <property type="entry name" value="Aldolase class I"/>
    <property type="match status" value="1"/>
</dbReference>
<keyword evidence="7" id="KW-1185">Reference proteome</keyword>
<keyword evidence="6" id="KW-0560">Oxidoreductase</keyword>
<evidence type="ECO:0000259" key="5">
    <source>
        <dbReference type="PROSITE" id="PS51918"/>
    </source>
</evidence>
<evidence type="ECO:0000256" key="2">
    <source>
        <dbReference type="ARBA" id="ARBA00022723"/>
    </source>
</evidence>
<evidence type="ECO:0000256" key="3">
    <source>
        <dbReference type="ARBA" id="ARBA00023004"/>
    </source>
</evidence>
<dbReference type="Proteomes" id="UP000460257">
    <property type="component" value="Unassembled WGS sequence"/>
</dbReference>
<dbReference type="SFLD" id="SFLDF00310">
    <property type="entry name" value="oxygen-independent_coproporphy"/>
    <property type="match status" value="1"/>
</dbReference>
<reference evidence="6" key="1">
    <citation type="journal article" date="2020" name="Appl. Environ. Microbiol.">
        <title>Medium-Chain Fatty Acid Synthesis by 'Candidatus Weimeria bifida' gen. nov., sp. nov., and 'Candidatus Pseudoramibacter fermentans' sp. nov.</title>
        <authorList>
            <person name="Scarborough M.J."/>
            <person name="Myers K.S."/>
            <person name="Donohue T.J."/>
            <person name="Noguera D.R."/>
        </authorList>
    </citation>
    <scope>NUCLEOTIDE SEQUENCE</scope>
    <source>
        <strain evidence="6">LCO1.1</strain>
    </source>
</reference>
<dbReference type="InterPro" id="IPR058240">
    <property type="entry name" value="rSAM_sf"/>
</dbReference>
<dbReference type="GO" id="GO:0005737">
    <property type="term" value="C:cytoplasm"/>
    <property type="evidence" value="ECO:0007669"/>
    <property type="project" value="TreeGrafter"/>
</dbReference>
<keyword evidence="2" id="KW-0479">Metal-binding</keyword>
<dbReference type="GO" id="GO:0006779">
    <property type="term" value="P:porphyrin-containing compound biosynthetic process"/>
    <property type="evidence" value="ECO:0007669"/>
    <property type="project" value="TreeGrafter"/>
</dbReference>
<dbReference type="NCBIfam" id="TIGR03994">
    <property type="entry name" value="rSAM_HemZ"/>
    <property type="match status" value="1"/>
</dbReference>
<dbReference type="InterPro" id="IPR034505">
    <property type="entry name" value="Coproporphyrinogen-III_oxidase"/>
</dbReference>
<dbReference type="EC" id="1.3.98.3" evidence="6"/>
<dbReference type="SUPFAM" id="SSF102114">
    <property type="entry name" value="Radical SAM enzymes"/>
    <property type="match status" value="1"/>
</dbReference>
<dbReference type="PANTHER" id="PTHR13932:SF1">
    <property type="entry name" value="OXYGEN-INDEPENDENT COPROPORPHYRINOGEN-III OXIDASE-LIKE PROTEIN HEMZ"/>
    <property type="match status" value="1"/>
</dbReference>
<dbReference type="PROSITE" id="PS51918">
    <property type="entry name" value="RADICAL_SAM"/>
    <property type="match status" value="1"/>
</dbReference>
<dbReference type="InterPro" id="IPR006638">
    <property type="entry name" value="Elp3/MiaA/NifB-like_rSAM"/>
</dbReference>
<dbReference type="SFLD" id="SFLDG01082">
    <property type="entry name" value="B12-binding_domain_containing"/>
    <property type="match status" value="1"/>
</dbReference>
<dbReference type="CDD" id="cd01335">
    <property type="entry name" value="Radical_SAM"/>
    <property type="match status" value="1"/>
</dbReference>
<evidence type="ECO:0000313" key="6">
    <source>
        <dbReference type="EMBL" id="MQN01211.1"/>
    </source>
</evidence>